<dbReference type="GO" id="GO:0044780">
    <property type="term" value="P:bacterial-type flagellum assembly"/>
    <property type="evidence" value="ECO:0007669"/>
    <property type="project" value="InterPro"/>
</dbReference>
<evidence type="ECO:0000256" key="2">
    <source>
        <dbReference type="ARBA" id="ARBA00009149"/>
    </source>
</evidence>
<proteinExistence type="inferred from homology"/>
<reference evidence="6 7" key="1">
    <citation type="submission" date="2022-02" db="EMBL/GenBank/DDBJ databases">
        <title>Paenibacillus sp. MBLB1776 Whole Genome Shotgun Sequencing.</title>
        <authorList>
            <person name="Hwang C.Y."/>
            <person name="Cho E.-S."/>
            <person name="Seo M.-J."/>
        </authorList>
    </citation>
    <scope>NUCLEOTIDE SEQUENCE [LARGE SCALE GENOMIC DNA]</scope>
    <source>
        <strain evidence="6 7">MBLB1776</strain>
    </source>
</reference>
<protein>
    <submittedName>
        <fullName evidence="6">Flagellar hook-length control protein FliK</fullName>
    </submittedName>
</protein>
<evidence type="ECO:0000256" key="4">
    <source>
        <dbReference type="SAM" id="MobiDB-lite"/>
    </source>
</evidence>
<feature type="region of interest" description="Disordered" evidence="4">
    <location>
        <begin position="57"/>
        <end position="87"/>
    </location>
</feature>
<dbReference type="InterPro" id="IPR001635">
    <property type="entry name" value="Flag_hook_Flik"/>
</dbReference>
<keyword evidence="6" id="KW-0969">Cilium</keyword>
<dbReference type="PRINTS" id="PR01007">
    <property type="entry name" value="FLGHOOKFLIK"/>
</dbReference>
<dbReference type="Proteomes" id="UP001305702">
    <property type="component" value="Chromosome"/>
</dbReference>
<keyword evidence="6" id="KW-0282">Flagellum</keyword>
<evidence type="ECO:0000313" key="7">
    <source>
        <dbReference type="Proteomes" id="UP001305702"/>
    </source>
</evidence>
<name>A0AA96RHN6_9BACL</name>
<dbReference type="InterPro" id="IPR021136">
    <property type="entry name" value="Flagellar_hook_control-like_C"/>
</dbReference>
<dbReference type="CDD" id="cd17470">
    <property type="entry name" value="T3SS_Flik_C"/>
    <property type="match status" value="1"/>
</dbReference>
<dbReference type="Gene3D" id="3.30.750.140">
    <property type="match status" value="1"/>
</dbReference>
<evidence type="ECO:0000256" key="3">
    <source>
        <dbReference type="ARBA" id="ARBA00022795"/>
    </source>
</evidence>
<keyword evidence="7" id="KW-1185">Reference proteome</keyword>
<comment type="similarity">
    <text evidence="2">Belongs to the FliK family.</text>
</comment>
<gene>
    <name evidence="6" type="ORF">MJA45_12175</name>
</gene>
<evidence type="ECO:0000256" key="1">
    <source>
        <dbReference type="ARBA" id="ARBA00003944"/>
    </source>
</evidence>
<evidence type="ECO:0000313" key="6">
    <source>
        <dbReference type="EMBL" id="WNQ13736.1"/>
    </source>
</evidence>
<feature type="compositionally biased region" description="Low complexity" evidence="4">
    <location>
        <begin position="365"/>
        <end position="375"/>
    </location>
</feature>
<dbReference type="KEGG" id="paun:MJA45_12175"/>
<dbReference type="EMBL" id="CP130318">
    <property type="protein sequence ID" value="WNQ13736.1"/>
    <property type="molecule type" value="Genomic_DNA"/>
</dbReference>
<keyword evidence="3" id="KW-1005">Bacterial flagellum biogenesis</keyword>
<feature type="region of interest" description="Disordered" evidence="4">
    <location>
        <begin position="362"/>
        <end position="383"/>
    </location>
</feature>
<keyword evidence="6" id="KW-0966">Cell projection</keyword>
<evidence type="ECO:0000259" key="5">
    <source>
        <dbReference type="Pfam" id="PF02120"/>
    </source>
</evidence>
<feature type="region of interest" description="Disordered" evidence="4">
    <location>
        <begin position="1"/>
        <end position="24"/>
    </location>
</feature>
<dbReference type="GO" id="GO:0009424">
    <property type="term" value="C:bacterial-type flagellum hook"/>
    <property type="evidence" value="ECO:0007669"/>
    <property type="project" value="InterPro"/>
</dbReference>
<dbReference type="InterPro" id="IPR038610">
    <property type="entry name" value="FliK-like_C_sf"/>
</dbReference>
<sequence length="417" mass="44512">MSLMLPAPVDQASNPDPENMASLLGQLGNGASAQAAAEWTSWLAQAKDLLAGMGLLPSSSGSTGEGQAAQGISQEGETVADGTPSAEEGDILSTFLKAFKKEPGSELLQQLASTLQPLVASTMSRVLNPVGGTAASSQTEQGIRLALDKAISTAADAQESRRAEGKPRSAGEKAAAVLFAQPLNEDQKESGPALPPQTKPLTKLEVLALKSGVRERMVQQLKPEGAPIPDGMVPADHDLPEFAPVTVQDFLKTVPQETFKNQPVSAQSFAREMTQLVMKSFNVNPLNGMSEASLTLTPENLGKVEVKISVHNGQVIAHFAAQSVLGKEMIESQLSQLRLNLQNQGIQVERLEVAQASSLASGMFQDQRQQQSSQQFTRKNRERTIEAELTEEDYAKEISQLMNIRQQAFGATVDTTA</sequence>
<dbReference type="AlphaFoldDB" id="A0AA96RHN6"/>
<dbReference type="RefSeq" id="WP_315607518.1">
    <property type="nucleotide sequence ID" value="NZ_CP130318.1"/>
</dbReference>
<feature type="domain" description="Flagellar hook-length control protein-like C-terminal" evidence="5">
    <location>
        <begin position="284"/>
        <end position="358"/>
    </location>
</feature>
<comment type="function">
    <text evidence="1">Controls the length of the flagellar hook.</text>
</comment>
<organism evidence="6 7">
    <name type="scientific">Paenibacillus aurantius</name>
    <dbReference type="NCBI Taxonomy" id="2918900"/>
    <lineage>
        <taxon>Bacteria</taxon>
        <taxon>Bacillati</taxon>
        <taxon>Bacillota</taxon>
        <taxon>Bacilli</taxon>
        <taxon>Bacillales</taxon>
        <taxon>Paenibacillaceae</taxon>
        <taxon>Paenibacillus</taxon>
    </lineage>
</organism>
<dbReference type="Pfam" id="PF02120">
    <property type="entry name" value="Flg_hook"/>
    <property type="match status" value="1"/>
</dbReference>
<accession>A0AA96RHN6</accession>